<dbReference type="InterPro" id="IPR003593">
    <property type="entry name" value="AAA+_ATPase"/>
</dbReference>
<organism evidence="2 3">
    <name type="scientific">Yellowstone Lake virophage 5</name>
    <dbReference type="NCBI Taxonomy" id="1557033"/>
    <lineage>
        <taxon>Viruses</taxon>
        <taxon>Varidnaviria</taxon>
        <taxon>Bamfordvirae</taxon>
        <taxon>Preplasmiviricota</taxon>
        <taxon>Polisuviricotina</taxon>
        <taxon>Virophaviricetes</taxon>
        <taxon>Priklausovirales</taxon>
        <taxon>Burtonviroviridae</taxon>
        <taxon>Burquivirus</taxon>
        <taxon>Burquivirus flavolapense</taxon>
    </lineage>
</organism>
<dbReference type="GeneID" id="26131778"/>
<dbReference type="EMBL" id="KM502589">
    <property type="protein sequence ID" value="AIW01859.1"/>
    <property type="molecule type" value="Genomic_DNA"/>
</dbReference>
<dbReference type="InterPro" id="IPR027417">
    <property type="entry name" value="P-loop_NTPase"/>
</dbReference>
<dbReference type="RefSeq" id="YP_009177784.1">
    <property type="nucleotide sequence ID" value="NC_028269.1"/>
</dbReference>
<dbReference type="Gene3D" id="3.40.50.300">
    <property type="entry name" value="P-loop containing nucleotide triphosphate hydrolases"/>
    <property type="match status" value="1"/>
</dbReference>
<proteinExistence type="predicted"/>
<gene>
    <name evidence="2" type="ORF">YSLV5_ORF01</name>
</gene>
<reference evidence="2 3" key="1">
    <citation type="journal article" date="2014" name="J. Virol.">
        <title>Three novel virophage genomes discovered from Yellowstone Lake metagenomes.</title>
        <authorList>
            <person name="Zhou J."/>
            <person name="Sun D."/>
            <person name="Childers A."/>
            <person name="McDermott T.R."/>
            <person name="Wang Y."/>
            <person name="Liles M.R."/>
        </authorList>
    </citation>
    <scope>NUCLEOTIDE SEQUENCE [LARGE SCALE GENOMIC DNA]</scope>
</reference>
<dbReference type="OrthoDB" id="24025at10239"/>
<dbReference type="KEGG" id="vg:26131778"/>
<dbReference type="SMART" id="SM00382">
    <property type="entry name" value="AAA"/>
    <property type="match status" value="1"/>
</dbReference>
<evidence type="ECO:0000259" key="1">
    <source>
        <dbReference type="SMART" id="SM00382"/>
    </source>
</evidence>
<evidence type="ECO:0000313" key="3">
    <source>
        <dbReference type="Proteomes" id="UP000201191"/>
    </source>
</evidence>
<sequence>MATLSFAKGEGLPVALVRGGAYDGEILYLGGDLSGMKKPRIAINRHKYSADLKHLKPSERPKMIAKLEEALKKGIEADKLVGESAETKALYQRILDDSTSTKLVELDDDGLFEVLPNPDPKKREVWYIAGQSGSGKSYIAKQLAGFYHKLFPERGVYLVSKLNEDETLDALKFLKRINIQSFVDDYPALEEFRSCMIIFDDYDTLTGDADKVVSKIIDDLAIQGRHTNTTMLCLSHYLTNYKKTRLLLNEATNLVVYPLSTSYHALRYLLKNYVGVDEEDLKRHRKLGSRWLMYKKGYPQVMICQKQAEILHT</sequence>
<accession>A0A0A0RRZ4</accession>
<keyword evidence="3" id="KW-1185">Reference proteome</keyword>
<evidence type="ECO:0000313" key="2">
    <source>
        <dbReference type="EMBL" id="AIW01859.1"/>
    </source>
</evidence>
<feature type="domain" description="AAA+ ATPase" evidence="1">
    <location>
        <begin position="122"/>
        <end position="261"/>
    </location>
</feature>
<protein>
    <submittedName>
        <fullName evidence="2">Putative packaging ATPase</fullName>
    </submittedName>
</protein>
<dbReference type="SUPFAM" id="SSF52540">
    <property type="entry name" value="P-loop containing nucleoside triphosphate hydrolases"/>
    <property type="match status" value="1"/>
</dbReference>
<dbReference type="Proteomes" id="UP000201191">
    <property type="component" value="Segment"/>
</dbReference>
<name>A0A0A0RRZ4_9VIRU</name>